<reference evidence="3" key="1">
    <citation type="journal article" date="2019" name="Int. J. Syst. Evol. Microbiol.">
        <title>The Global Catalogue of Microorganisms (GCM) 10K type strain sequencing project: providing services to taxonomists for standard genome sequencing and annotation.</title>
        <authorList>
            <consortium name="The Broad Institute Genomics Platform"/>
            <consortium name="The Broad Institute Genome Sequencing Center for Infectious Disease"/>
            <person name="Wu L."/>
            <person name="Ma J."/>
        </authorList>
    </citation>
    <scope>NUCLEOTIDE SEQUENCE [LARGE SCALE GENOMIC DNA]</scope>
    <source>
        <strain evidence="3">JCM 31037</strain>
    </source>
</reference>
<evidence type="ECO:0000313" key="3">
    <source>
        <dbReference type="Proteomes" id="UP001597260"/>
    </source>
</evidence>
<keyword evidence="1" id="KW-0812">Transmembrane</keyword>
<protein>
    <recommendedName>
        <fullName evidence="4">Lipoprotein</fullName>
    </recommendedName>
</protein>
<comment type="caution">
    <text evidence="2">The sequence shown here is derived from an EMBL/GenBank/DDBJ whole genome shotgun (WGS) entry which is preliminary data.</text>
</comment>
<keyword evidence="3" id="KW-1185">Reference proteome</keyword>
<dbReference type="Proteomes" id="UP001597260">
    <property type="component" value="Unassembled WGS sequence"/>
</dbReference>
<name>A0ABW3YNB0_9ACTN</name>
<evidence type="ECO:0000313" key="2">
    <source>
        <dbReference type="EMBL" id="MFD1326086.1"/>
    </source>
</evidence>
<keyword evidence="1" id="KW-0472">Membrane</keyword>
<organism evidence="2 3">
    <name type="scientific">Micromonospora sonneratiae</name>
    <dbReference type="NCBI Taxonomy" id="1184706"/>
    <lineage>
        <taxon>Bacteria</taxon>
        <taxon>Bacillati</taxon>
        <taxon>Actinomycetota</taxon>
        <taxon>Actinomycetes</taxon>
        <taxon>Micromonosporales</taxon>
        <taxon>Micromonosporaceae</taxon>
        <taxon>Micromonospora</taxon>
    </lineage>
</organism>
<keyword evidence="1" id="KW-1133">Transmembrane helix</keyword>
<evidence type="ECO:0008006" key="4">
    <source>
        <dbReference type="Google" id="ProtNLM"/>
    </source>
</evidence>
<feature type="transmembrane region" description="Helical" evidence="1">
    <location>
        <begin position="21"/>
        <end position="43"/>
    </location>
</feature>
<dbReference type="RefSeq" id="WP_377579214.1">
    <property type="nucleotide sequence ID" value="NZ_JBHTMP010000117.1"/>
</dbReference>
<dbReference type="EMBL" id="JBHTMP010000117">
    <property type="protein sequence ID" value="MFD1326086.1"/>
    <property type="molecule type" value="Genomic_DNA"/>
</dbReference>
<feature type="transmembrane region" description="Helical" evidence="1">
    <location>
        <begin position="55"/>
        <end position="75"/>
    </location>
</feature>
<accession>A0ABW3YNB0</accession>
<evidence type="ECO:0000256" key="1">
    <source>
        <dbReference type="SAM" id="Phobius"/>
    </source>
</evidence>
<sequence>MSSGTPERDPDTDGRDHQDAAVVRATYLAAGSGLGAVVLLTALSSCGSIGGTATAGITATGTITTAAFGVAALYLRRRR</sequence>
<gene>
    <name evidence="2" type="ORF">ACFQ4H_33915</name>
</gene>
<proteinExistence type="predicted"/>